<evidence type="ECO:0000259" key="2">
    <source>
        <dbReference type="Pfam" id="PF18891"/>
    </source>
</evidence>
<reference evidence="3" key="1">
    <citation type="submission" date="2022-01" db="EMBL/GenBank/DDBJ databases">
        <authorList>
            <person name="King R."/>
        </authorList>
    </citation>
    <scope>NUCLEOTIDE SEQUENCE</scope>
</reference>
<keyword evidence="4" id="KW-1185">Reference proteome</keyword>
<dbReference type="AlphaFoldDB" id="A0A9N9QQ66"/>
<dbReference type="PANTHER" id="PTHR13206">
    <property type="entry name" value="UBIQUITIN LIGASE PROTEIN PHF9 FANCONI ANEMIA GROUP L PROTEIN"/>
    <property type="match status" value="1"/>
</dbReference>
<sequence length="381" mass="44643">MDYLLDLVLQYPLIKLKAIEKSDKVLIRGKMLVKNKDIFIALKQTAIINGRSKYKLIKLDEDFNESTAIQIKQILEKESFQNVLEVLNKIHKHLETEKPLINLENHCEIYRKVIHEYSEFTKFFLHLKTSKLLQDLSAITASITDSNYREHSVKITVDFTQKTSDIFEISEFDLPQRIQDTFKPNENLIVLFDQFLARIERLQPYFDLMEEFDRNTTVLDPEKPKRSDSHRRIWLGENISTIITIDPYNVFQRPNFKFLGPEYLVESYSNHLNNNLGNWVCQENIFQGILDLLGLEDFPKRPTTKNQHNLLVDYGECSICFSLRLNEKLPEVICTNKRCEKFYHNECLYGWFVASNAKIVFNAISGNCPNCEKTISCPVLE</sequence>
<accession>A0A9N9QQ66</accession>
<dbReference type="OrthoDB" id="10263265at2759"/>
<dbReference type="GO" id="GO:0061630">
    <property type="term" value="F:ubiquitin protein ligase activity"/>
    <property type="evidence" value="ECO:0007669"/>
    <property type="project" value="TreeGrafter"/>
</dbReference>
<dbReference type="InterPro" id="IPR026848">
    <property type="entry name" value="Fancl"/>
</dbReference>
<dbReference type="Gene3D" id="3.30.40.10">
    <property type="entry name" value="Zinc/RING finger domain, C3HC4 (zinc finger)"/>
    <property type="match status" value="1"/>
</dbReference>
<dbReference type="CDD" id="cd23832">
    <property type="entry name" value="DRWD-C_FANCL"/>
    <property type="match status" value="1"/>
</dbReference>
<dbReference type="Pfam" id="PF11793">
    <property type="entry name" value="FANCL_C"/>
    <property type="match status" value="1"/>
</dbReference>
<name>A0A9N9QQ66_9CUCU</name>
<organism evidence="3 4">
    <name type="scientific">Ceutorhynchus assimilis</name>
    <name type="common">cabbage seed weevil</name>
    <dbReference type="NCBI Taxonomy" id="467358"/>
    <lineage>
        <taxon>Eukaryota</taxon>
        <taxon>Metazoa</taxon>
        <taxon>Ecdysozoa</taxon>
        <taxon>Arthropoda</taxon>
        <taxon>Hexapoda</taxon>
        <taxon>Insecta</taxon>
        <taxon>Pterygota</taxon>
        <taxon>Neoptera</taxon>
        <taxon>Endopterygota</taxon>
        <taxon>Coleoptera</taxon>
        <taxon>Polyphaga</taxon>
        <taxon>Cucujiformia</taxon>
        <taxon>Curculionidae</taxon>
        <taxon>Ceutorhynchinae</taxon>
        <taxon>Ceutorhynchus</taxon>
    </lineage>
</organism>
<dbReference type="PANTHER" id="PTHR13206:SF0">
    <property type="entry name" value="E3 UBIQUITIN-PROTEIN LIGASE FANCL"/>
    <property type="match status" value="1"/>
</dbReference>
<feature type="domain" description="FANCL C-terminal" evidence="1">
    <location>
        <begin position="316"/>
        <end position="376"/>
    </location>
</feature>
<dbReference type="InterPro" id="IPR013083">
    <property type="entry name" value="Znf_RING/FYVE/PHD"/>
</dbReference>
<evidence type="ECO:0000313" key="4">
    <source>
        <dbReference type="Proteomes" id="UP001152799"/>
    </source>
</evidence>
<gene>
    <name evidence="3" type="ORF">CEUTPL_LOCUS8274</name>
</gene>
<dbReference type="GO" id="GO:0006513">
    <property type="term" value="P:protein monoubiquitination"/>
    <property type="evidence" value="ECO:0007669"/>
    <property type="project" value="TreeGrafter"/>
</dbReference>
<dbReference type="InterPro" id="IPR043003">
    <property type="entry name" value="FANCL_d3_sf"/>
</dbReference>
<dbReference type="GO" id="GO:0043240">
    <property type="term" value="C:Fanconi anaemia nuclear complex"/>
    <property type="evidence" value="ECO:0007669"/>
    <property type="project" value="InterPro"/>
</dbReference>
<proteinExistence type="predicted"/>
<protein>
    <recommendedName>
        <fullName evidence="5">RING-type domain-containing protein</fullName>
    </recommendedName>
</protein>
<dbReference type="SUPFAM" id="SSF57850">
    <property type="entry name" value="RING/U-box"/>
    <property type="match status" value="1"/>
</dbReference>
<dbReference type="EMBL" id="OU892280">
    <property type="protein sequence ID" value="CAG9767716.1"/>
    <property type="molecule type" value="Genomic_DNA"/>
</dbReference>
<evidence type="ECO:0008006" key="5">
    <source>
        <dbReference type="Google" id="ProtNLM"/>
    </source>
</evidence>
<dbReference type="SMART" id="SM01197">
    <property type="entry name" value="FANCL_C"/>
    <property type="match status" value="1"/>
</dbReference>
<evidence type="ECO:0000259" key="1">
    <source>
        <dbReference type="Pfam" id="PF11793"/>
    </source>
</evidence>
<dbReference type="GO" id="GO:0036297">
    <property type="term" value="P:interstrand cross-link repair"/>
    <property type="evidence" value="ECO:0007669"/>
    <property type="project" value="InterPro"/>
</dbReference>
<feature type="domain" description="FANCL UBC-like" evidence="2">
    <location>
        <begin position="205"/>
        <end position="301"/>
    </location>
</feature>
<dbReference type="Gene3D" id="3.10.110.20">
    <property type="entry name" value="RWD domain-like"/>
    <property type="match status" value="1"/>
</dbReference>
<dbReference type="InterPro" id="IPR026850">
    <property type="entry name" value="FANCL_C"/>
</dbReference>
<dbReference type="Proteomes" id="UP001152799">
    <property type="component" value="Chromosome 4"/>
</dbReference>
<dbReference type="InterPro" id="IPR044037">
    <property type="entry name" value="FANCL_d3"/>
</dbReference>
<dbReference type="Pfam" id="PF18891">
    <property type="entry name" value="FANCL_d3"/>
    <property type="match status" value="1"/>
</dbReference>
<evidence type="ECO:0000313" key="3">
    <source>
        <dbReference type="EMBL" id="CAG9767716.1"/>
    </source>
</evidence>